<dbReference type="Proteomes" id="UP001596512">
    <property type="component" value="Unassembled WGS sequence"/>
</dbReference>
<evidence type="ECO:0000313" key="3">
    <source>
        <dbReference type="Proteomes" id="UP001596512"/>
    </source>
</evidence>
<evidence type="ECO:0000256" key="1">
    <source>
        <dbReference type="SAM" id="MobiDB-lite"/>
    </source>
</evidence>
<sequence>MNGASGLRRPADAQFWFGDPLPEDSLPPIEEHRNGHALLPPTPGDTRYPPAAPAARPPAPPATASAAARPTRARRRSSSPRSTRTTRRCGPRSRTPRR</sequence>
<reference evidence="3" key="1">
    <citation type="journal article" date="2019" name="Int. J. Syst. Evol. Microbiol.">
        <title>The Global Catalogue of Microorganisms (GCM) 10K type strain sequencing project: providing services to taxonomists for standard genome sequencing and annotation.</title>
        <authorList>
            <consortium name="The Broad Institute Genomics Platform"/>
            <consortium name="The Broad Institute Genome Sequencing Center for Infectious Disease"/>
            <person name="Wu L."/>
            <person name="Ma J."/>
        </authorList>
    </citation>
    <scope>NUCLEOTIDE SEQUENCE [LARGE SCALE GENOMIC DNA]</scope>
    <source>
        <strain evidence="3">JCM 17695</strain>
    </source>
</reference>
<protein>
    <submittedName>
        <fullName evidence="2">Uncharacterized protein</fullName>
    </submittedName>
</protein>
<feature type="region of interest" description="Disordered" evidence="1">
    <location>
        <begin position="1"/>
        <end position="98"/>
    </location>
</feature>
<gene>
    <name evidence="2" type="ORF">ACFQV2_29265</name>
</gene>
<feature type="compositionally biased region" description="Basic residues" evidence="1">
    <location>
        <begin position="71"/>
        <end position="98"/>
    </location>
</feature>
<dbReference type="EMBL" id="JBHTEY010000004">
    <property type="protein sequence ID" value="MFC7616932.1"/>
    <property type="molecule type" value="Genomic_DNA"/>
</dbReference>
<comment type="caution">
    <text evidence="2">The sequence shown here is derived from an EMBL/GenBank/DDBJ whole genome shotgun (WGS) entry which is preliminary data.</text>
</comment>
<feature type="compositionally biased region" description="Pro residues" evidence="1">
    <location>
        <begin position="50"/>
        <end position="61"/>
    </location>
</feature>
<proteinExistence type="predicted"/>
<evidence type="ECO:0000313" key="2">
    <source>
        <dbReference type="EMBL" id="MFC7616932.1"/>
    </source>
</evidence>
<accession>A0ABW2TSW8</accession>
<keyword evidence="3" id="KW-1185">Reference proteome</keyword>
<organism evidence="2 3">
    <name type="scientific">Actinokineospora soli</name>
    <dbReference type="NCBI Taxonomy" id="1048753"/>
    <lineage>
        <taxon>Bacteria</taxon>
        <taxon>Bacillati</taxon>
        <taxon>Actinomycetota</taxon>
        <taxon>Actinomycetes</taxon>
        <taxon>Pseudonocardiales</taxon>
        <taxon>Pseudonocardiaceae</taxon>
        <taxon>Actinokineospora</taxon>
    </lineage>
</organism>
<name>A0ABW2TSW8_9PSEU</name>